<dbReference type="EMBL" id="MU069597">
    <property type="protein sequence ID" value="KAF5837942.1"/>
    <property type="molecule type" value="Genomic_DNA"/>
</dbReference>
<comment type="caution">
    <text evidence="3">The sequence shown here is derived from an EMBL/GenBank/DDBJ whole genome shotgun (WGS) entry which is preliminary data.</text>
</comment>
<evidence type="ECO:0000313" key="4">
    <source>
        <dbReference type="Proteomes" id="UP000815325"/>
    </source>
</evidence>
<sequence length="495" mass="52822">MEVESGPDADSPRPIGVGLLLCMLERGGEPVVQALLGLAARLQVSGTPSTDALLLREAAYRCIGEGYNHVSPHFSFRAWFTNELAPQLSCRLQEFTTKMPDLIPAVLQSRALWLVGACGQDLPHEDWCTAFKLVVAHMASMDVVVALTAVSAALGLSAQILDDQAILDTHDMAQRKAQGTGAGMPSMVEALRLADDVEEAAEAESSGVIAEARERMRARLSALEGDISTCLTAAFALLGRLAEVESMVRVLQLISVLVEVLGERIGPHLPVIASALPALWAAASGGAPSSSGKDVGKKERGAEGESRKIGDSGAVVRLHSALIAVLTHLVGKLKGMALRNSQVAGVVYPLLQYSTSLSTPESECLVEEAFRLWSCSLSAVPEVPQELILLLPNLAAILKRGKDNTAVLPIVESYLLLGAGTRDVQLRTPVHFRDPVTDARHISLPALTCVQPQTELNGATWKTRDPWNASCSGIYARSLWVGVPIWPRPVTLGQL</sequence>
<proteinExistence type="predicted"/>
<dbReference type="PANTHER" id="PTHR10997">
    <property type="entry name" value="IMPORTIN-7, 8, 11"/>
    <property type="match status" value="1"/>
</dbReference>
<organism evidence="3 4">
    <name type="scientific">Dunaliella salina</name>
    <name type="common">Green alga</name>
    <name type="synonym">Protococcus salinus</name>
    <dbReference type="NCBI Taxonomy" id="3046"/>
    <lineage>
        <taxon>Eukaryota</taxon>
        <taxon>Viridiplantae</taxon>
        <taxon>Chlorophyta</taxon>
        <taxon>core chlorophytes</taxon>
        <taxon>Chlorophyceae</taxon>
        <taxon>CS clade</taxon>
        <taxon>Chlamydomonadales</taxon>
        <taxon>Dunaliellaceae</taxon>
        <taxon>Dunaliella</taxon>
    </lineage>
</organism>
<dbReference type="InterPro" id="IPR016024">
    <property type="entry name" value="ARM-type_fold"/>
</dbReference>
<keyword evidence="4" id="KW-1185">Reference proteome</keyword>
<accession>A0ABQ7GTL4</accession>
<protein>
    <recommendedName>
        <fullName evidence="2">Importin-7/11-like TPR repeats domain-containing protein</fullName>
    </recommendedName>
</protein>
<feature type="domain" description="Importin-7/11-like TPR repeats" evidence="2">
    <location>
        <begin position="321"/>
        <end position="419"/>
    </location>
</feature>
<dbReference type="Pfam" id="PF25758">
    <property type="entry name" value="TPR_IPO11"/>
    <property type="match status" value="1"/>
</dbReference>
<name>A0ABQ7GTL4_DUNSA</name>
<dbReference type="PANTHER" id="PTHR10997:SF70">
    <property type="entry name" value="IMPORTIN N-TERMINAL DOMAIN-CONTAINING PROTEIN"/>
    <property type="match status" value="1"/>
</dbReference>
<reference evidence="3" key="1">
    <citation type="submission" date="2017-08" db="EMBL/GenBank/DDBJ databases">
        <authorList>
            <person name="Polle J.E."/>
            <person name="Barry K."/>
            <person name="Cushman J."/>
            <person name="Schmutz J."/>
            <person name="Tran D."/>
            <person name="Hathwaick L.T."/>
            <person name="Yim W.C."/>
            <person name="Jenkins J."/>
            <person name="Mckie-Krisberg Z.M."/>
            <person name="Prochnik S."/>
            <person name="Lindquist E."/>
            <person name="Dockter R.B."/>
            <person name="Adam C."/>
            <person name="Molina H."/>
            <person name="Bunkerborg J."/>
            <person name="Jin E."/>
            <person name="Buchheim M."/>
            <person name="Magnuson J."/>
        </authorList>
    </citation>
    <scope>NUCLEOTIDE SEQUENCE</scope>
    <source>
        <strain evidence="3">CCAP 19/18</strain>
    </source>
</reference>
<evidence type="ECO:0000259" key="2">
    <source>
        <dbReference type="Pfam" id="PF25758"/>
    </source>
</evidence>
<dbReference type="InterPro" id="IPR058669">
    <property type="entry name" value="TPR_IPO7/11-like"/>
</dbReference>
<dbReference type="InterPro" id="IPR011989">
    <property type="entry name" value="ARM-like"/>
</dbReference>
<dbReference type="SUPFAM" id="SSF48371">
    <property type="entry name" value="ARM repeat"/>
    <property type="match status" value="1"/>
</dbReference>
<feature type="compositionally biased region" description="Basic and acidic residues" evidence="1">
    <location>
        <begin position="294"/>
        <end position="308"/>
    </location>
</feature>
<feature type="region of interest" description="Disordered" evidence="1">
    <location>
        <begin position="285"/>
        <end position="308"/>
    </location>
</feature>
<evidence type="ECO:0000313" key="3">
    <source>
        <dbReference type="EMBL" id="KAF5837942.1"/>
    </source>
</evidence>
<gene>
    <name evidence="3" type="ORF">DUNSADRAFT_3663</name>
</gene>
<dbReference type="Proteomes" id="UP000815325">
    <property type="component" value="Unassembled WGS sequence"/>
</dbReference>
<evidence type="ECO:0000256" key="1">
    <source>
        <dbReference type="SAM" id="MobiDB-lite"/>
    </source>
</evidence>
<dbReference type="Gene3D" id="1.25.10.10">
    <property type="entry name" value="Leucine-rich Repeat Variant"/>
    <property type="match status" value="1"/>
</dbReference>